<feature type="domain" description="Phosphoribulokinase/uridine kinase" evidence="6">
    <location>
        <begin position="4"/>
        <end position="182"/>
    </location>
</feature>
<dbReference type="InterPro" id="IPR006083">
    <property type="entry name" value="PRK/URK"/>
</dbReference>
<dbReference type="EMBL" id="FUIE01000020">
    <property type="protein sequence ID" value="SJM53318.1"/>
    <property type="molecule type" value="Genomic_DNA"/>
</dbReference>
<dbReference type="OrthoDB" id="9777642at2"/>
<evidence type="ECO:0000313" key="7">
    <source>
        <dbReference type="EMBL" id="SJM53318.1"/>
    </source>
</evidence>
<evidence type="ECO:0000313" key="8">
    <source>
        <dbReference type="Proteomes" id="UP000195766"/>
    </source>
</evidence>
<dbReference type="InterPro" id="IPR000764">
    <property type="entry name" value="Uridine_kinase-like"/>
</dbReference>
<reference evidence="7 8" key="1">
    <citation type="submission" date="2017-02" db="EMBL/GenBank/DDBJ databases">
        <authorList>
            <person name="Peterson S.W."/>
        </authorList>
    </citation>
    <scope>NUCLEOTIDE SEQUENCE [LARGE SCALE GENOMIC DNA]</scope>
    <source>
        <strain evidence="7 8">3F5N</strain>
    </source>
</reference>
<gene>
    <name evidence="7" type="ORF">FM111_03790</name>
</gene>
<protein>
    <recommendedName>
        <fullName evidence="2">uridine/cytidine kinase</fullName>
        <ecNumber evidence="2">2.7.1.48</ecNumber>
    </recommendedName>
</protein>
<dbReference type="UniPathway" id="UPA00574">
    <property type="reaction ID" value="UER00637"/>
</dbReference>
<dbReference type="RefSeq" id="WP_087139419.1">
    <property type="nucleotide sequence ID" value="NZ_FUIE01000020.1"/>
</dbReference>
<keyword evidence="3 7" id="KW-0808">Transferase</keyword>
<dbReference type="PANTHER" id="PTHR10285">
    <property type="entry name" value="URIDINE KINASE"/>
    <property type="match status" value="1"/>
</dbReference>
<comment type="pathway">
    <text evidence="1">Pyrimidine metabolism; UMP biosynthesis via salvage pathway; UMP from uridine: step 1/1.</text>
</comment>
<keyword evidence="4" id="KW-0547">Nucleotide-binding</keyword>
<evidence type="ECO:0000256" key="5">
    <source>
        <dbReference type="ARBA" id="ARBA00022777"/>
    </source>
</evidence>
<dbReference type="InterPro" id="IPR027417">
    <property type="entry name" value="P-loop_NTPase"/>
</dbReference>
<dbReference type="GO" id="GO:0004849">
    <property type="term" value="F:uridine kinase activity"/>
    <property type="evidence" value="ECO:0007669"/>
    <property type="project" value="UniProtKB-EC"/>
</dbReference>
<proteinExistence type="predicted"/>
<dbReference type="SUPFAM" id="SSF52540">
    <property type="entry name" value="P-loop containing nucleoside triphosphate hydrolases"/>
    <property type="match status" value="1"/>
</dbReference>
<dbReference type="Pfam" id="PF00485">
    <property type="entry name" value="PRK"/>
    <property type="match status" value="1"/>
</dbReference>
<evidence type="ECO:0000256" key="2">
    <source>
        <dbReference type="ARBA" id="ARBA00012137"/>
    </source>
</evidence>
<evidence type="ECO:0000256" key="3">
    <source>
        <dbReference type="ARBA" id="ARBA00022679"/>
    </source>
</evidence>
<dbReference type="PRINTS" id="PR00988">
    <property type="entry name" value="URIDINKINASE"/>
</dbReference>
<dbReference type="AlphaFoldDB" id="A0A1R4FBN4"/>
<evidence type="ECO:0000256" key="4">
    <source>
        <dbReference type="ARBA" id="ARBA00022741"/>
    </source>
</evidence>
<sequence>MTILIAITGGSGSGKSTLAEALISSLPEGVATLLREDSYYLDAASVPGFDATTHDFDDVAARDHDLLISDLTDLKAGRSVTAPLYSFIHHGREPGGEPVPAAQVVVVEGTHLLCTPALTALFDIRVFVDTPADIRFIRRLLRDQTERGRTAESVIHQYLATVRPGHERLTEPSRVHADFIVADATAAVRLEDPQAVVRLAAPVLAHPLLEAWLS</sequence>
<evidence type="ECO:0000259" key="6">
    <source>
        <dbReference type="Pfam" id="PF00485"/>
    </source>
</evidence>
<dbReference type="Gene3D" id="3.40.50.300">
    <property type="entry name" value="P-loop containing nucleotide triphosphate hydrolases"/>
    <property type="match status" value="1"/>
</dbReference>
<dbReference type="NCBIfam" id="NF004018">
    <property type="entry name" value="PRK05480.1"/>
    <property type="match status" value="1"/>
</dbReference>
<accession>A0A1R4FBN4</accession>
<dbReference type="CDD" id="cd02023">
    <property type="entry name" value="UMPK"/>
    <property type="match status" value="1"/>
</dbReference>
<evidence type="ECO:0000256" key="1">
    <source>
        <dbReference type="ARBA" id="ARBA00004690"/>
    </source>
</evidence>
<keyword evidence="5 7" id="KW-0418">Kinase</keyword>
<dbReference type="EC" id="2.7.1.48" evidence="2"/>
<dbReference type="GO" id="GO:0044206">
    <property type="term" value="P:UMP salvage"/>
    <property type="evidence" value="ECO:0007669"/>
    <property type="project" value="UniProtKB-UniPathway"/>
</dbReference>
<dbReference type="Proteomes" id="UP000195766">
    <property type="component" value="Unassembled WGS sequence"/>
</dbReference>
<organism evidence="7 8">
    <name type="scientific">Brevundimonas diminuta 3F5N</name>
    <dbReference type="NCBI Taxonomy" id="1255603"/>
    <lineage>
        <taxon>Bacteria</taxon>
        <taxon>Pseudomonadati</taxon>
        <taxon>Pseudomonadota</taxon>
        <taxon>Alphaproteobacteria</taxon>
        <taxon>Caulobacterales</taxon>
        <taxon>Caulobacteraceae</taxon>
        <taxon>Brevundimonas</taxon>
    </lineage>
</organism>
<dbReference type="GO" id="GO:0005524">
    <property type="term" value="F:ATP binding"/>
    <property type="evidence" value="ECO:0007669"/>
    <property type="project" value="InterPro"/>
</dbReference>
<name>A0A1R4FBN4_BREDI</name>